<evidence type="ECO:0000313" key="2">
    <source>
        <dbReference type="Proteomes" id="UP000295504"/>
    </source>
</evidence>
<sequence length="220" mass="25637">MVNKYGHILNEDNYIEKKCIAIIDEHLEMFFSGCSKAAYGYSVMISKDSRNFNLNTFESMIISKDEIEHNINNIVIKVNTEIAKYLGCYITDDNMFTYDYSGQQICQCLNDTLEIYKVTQNITKACERTLKTIFNKAFKNICPYKPAHLLMKKINISDKILGNNSYKNQVDVHQEKLFHQLQGLLINLKTDLRNHIVEKTIENILYIQHNIPKSNNYFIA</sequence>
<gene>
    <name evidence="1" type="ORF">EDD79_10611</name>
</gene>
<name>A0A4R2T0B2_9FIRM</name>
<accession>A0A4R2T0B2</accession>
<proteinExistence type="predicted"/>
<organism evidence="1 2">
    <name type="scientific">Serpentinicella alkaliphila</name>
    <dbReference type="NCBI Taxonomy" id="1734049"/>
    <lineage>
        <taxon>Bacteria</taxon>
        <taxon>Bacillati</taxon>
        <taxon>Bacillota</taxon>
        <taxon>Clostridia</taxon>
        <taxon>Peptostreptococcales</taxon>
        <taxon>Natronincolaceae</taxon>
        <taxon>Serpentinicella</taxon>
    </lineage>
</organism>
<reference evidence="1 2" key="1">
    <citation type="submission" date="2019-03" db="EMBL/GenBank/DDBJ databases">
        <title>Genomic Encyclopedia of Type Strains, Phase IV (KMG-IV): sequencing the most valuable type-strain genomes for metagenomic binning, comparative biology and taxonomic classification.</title>
        <authorList>
            <person name="Goeker M."/>
        </authorList>
    </citation>
    <scope>NUCLEOTIDE SEQUENCE [LARGE SCALE GENOMIC DNA]</scope>
    <source>
        <strain evidence="1 2">DSM 100013</strain>
    </source>
</reference>
<evidence type="ECO:0000313" key="1">
    <source>
        <dbReference type="EMBL" id="TCP95295.1"/>
    </source>
</evidence>
<dbReference type="OrthoDB" id="1903747at2"/>
<dbReference type="AlphaFoldDB" id="A0A4R2T0B2"/>
<dbReference type="Proteomes" id="UP000295504">
    <property type="component" value="Unassembled WGS sequence"/>
</dbReference>
<dbReference type="EMBL" id="SLYC01000061">
    <property type="protein sequence ID" value="TCP95295.1"/>
    <property type="molecule type" value="Genomic_DNA"/>
</dbReference>
<comment type="caution">
    <text evidence="1">The sequence shown here is derived from an EMBL/GenBank/DDBJ whole genome shotgun (WGS) entry which is preliminary data.</text>
</comment>
<protein>
    <submittedName>
        <fullName evidence="1">Uncharacterized protein</fullName>
    </submittedName>
</protein>
<keyword evidence="2" id="KW-1185">Reference proteome</keyword>
<dbReference type="RefSeq" id="WP_132849696.1">
    <property type="nucleotide sequence ID" value="NZ_CP058648.1"/>
</dbReference>